<evidence type="ECO:0000256" key="1">
    <source>
        <dbReference type="SAM" id="MobiDB-lite"/>
    </source>
</evidence>
<evidence type="ECO:0000313" key="3">
    <source>
        <dbReference type="Proteomes" id="UP000747399"/>
    </source>
</evidence>
<comment type="caution">
    <text evidence="2">The sequence shown here is derived from an EMBL/GenBank/DDBJ whole genome shotgun (WGS) entry which is preliminary data.</text>
</comment>
<sequence>MNAASISPLEGAAVATAAVTASASGWPDGGYSRPAPPKAAAAMAPVTEPPRFRYVSGISSGSSRSSAAIAPRMSLLPGYIRPPSSKLPLPFPPPAVMFPRSCKAMLQSLTALVSRSRRPTNGDMNSDGSCGGGAATAGPAVLSLQTCCRPAASTLAGGPPALLALPKAG</sequence>
<gene>
    <name evidence="2" type="ORF">Vafri_19027</name>
</gene>
<dbReference type="Proteomes" id="UP000747399">
    <property type="component" value="Unassembled WGS sequence"/>
</dbReference>
<name>A0A8J4F936_9CHLO</name>
<protein>
    <submittedName>
        <fullName evidence="2">Uncharacterized protein</fullName>
    </submittedName>
</protein>
<accession>A0A8J4F936</accession>
<dbReference type="AlphaFoldDB" id="A0A8J4F936"/>
<feature type="region of interest" description="Disordered" evidence="1">
    <location>
        <begin position="25"/>
        <end position="44"/>
    </location>
</feature>
<organism evidence="2 3">
    <name type="scientific">Volvox africanus</name>
    <dbReference type="NCBI Taxonomy" id="51714"/>
    <lineage>
        <taxon>Eukaryota</taxon>
        <taxon>Viridiplantae</taxon>
        <taxon>Chlorophyta</taxon>
        <taxon>core chlorophytes</taxon>
        <taxon>Chlorophyceae</taxon>
        <taxon>CS clade</taxon>
        <taxon>Chlamydomonadales</taxon>
        <taxon>Volvocaceae</taxon>
        <taxon>Volvox</taxon>
    </lineage>
</organism>
<proteinExistence type="predicted"/>
<keyword evidence="3" id="KW-1185">Reference proteome</keyword>
<dbReference type="EMBL" id="BNCO01000075">
    <property type="protein sequence ID" value="GIL65359.1"/>
    <property type="molecule type" value="Genomic_DNA"/>
</dbReference>
<evidence type="ECO:0000313" key="2">
    <source>
        <dbReference type="EMBL" id="GIL65359.1"/>
    </source>
</evidence>
<reference evidence="2" key="1">
    <citation type="journal article" date="2021" name="Proc. Natl. Acad. Sci. U.S.A.">
        <title>Three genomes in the algal genus Volvox reveal the fate of a haploid sex-determining region after a transition to homothallism.</title>
        <authorList>
            <person name="Yamamoto K."/>
            <person name="Hamaji T."/>
            <person name="Kawai-Toyooka H."/>
            <person name="Matsuzaki R."/>
            <person name="Takahashi F."/>
            <person name="Nishimura Y."/>
            <person name="Kawachi M."/>
            <person name="Noguchi H."/>
            <person name="Minakuchi Y."/>
            <person name="Umen J.G."/>
            <person name="Toyoda A."/>
            <person name="Nozaki H."/>
        </authorList>
    </citation>
    <scope>NUCLEOTIDE SEQUENCE</scope>
    <source>
        <strain evidence="2">NIES-3780</strain>
    </source>
</reference>